<dbReference type="SUPFAM" id="SSF53955">
    <property type="entry name" value="Lysozyme-like"/>
    <property type="match status" value="1"/>
</dbReference>
<keyword evidence="3" id="KW-0326">Glycosidase</keyword>
<keyword evidence="1 3" id="KW-0929">Antimicrobial</keyword>
<dbReference type="GO" id="GO:0031640">
    <property type="term" value="P:killing of cells of another organism"/>
    <property type="evidence" value="ECO:0007669"/>
    <property type="project" value="UniProtKB-KW"/>
</dbReference>
<dbReference type="InterPro" id="IPR023347">
    <property type="entry name" value="Lysozyme_dom_sf"/>
</dbReference>
<dbReference type="GO" id="GO:0016998">
    <property type="term" value="P:cell wall macromolecule catabolic process"/>
    <property type="evidence" value="ECO:0007669"/>
    <property type="project" value="InterPro"/>
</dbReference>
<dbReference type="InterPro" id="IPR023346">
    <property type="entry name" value="Lysozyme-like_dom_sf"/>
</dbReference>
<accession>A0A212JI40</accession>
<comment type="catalytic activity">
    <reaction evidence="3">
        <text>Hydrolysis of (1-&gt;4)-beta-linkages between N-acetylmuramic acid and N-acetyl-D-glucosamine residues in a peptidoglycan and between N-acetyl-D-glucosamine residues in chitodextrins.</text>
        <dbReference type="EC" id="3.2.1.17"/>
    </reaction>
</comment>
<evidence type="ECO:0000256" key="1">
    <source>
        <dbReference type="ARBA" id="ARBA00022529"/>
    </source>
</evidence>
<dbReference type="EMBL" id="FLUQ01000001">
    <property type="protein sequence ID" value="SBV99123.1"/>
    <property type="molecule type" value="Genomic_DNA"/>
</dbReference>
<dbReference type="GO" id="GO:0003796">
    <property type="term" value="F:lysozyme activity"/>
    <property type="evidence" value="ECO:0007669"/>
    <property type="project" value="UniProtKB-EC"/>
</dbReference>
<dbReference type="AlphaFoldDB" id="A0A212JI40"/>
<dbReference type="PANTHER" id="PTHR37406:SF1">
    <property type="entry name" value="T4-TYPE LYSOZYME 1-RELATED"/>
    <property type="match status" value="1"/>
</dbReference>
<dbReference type="GO" id="GO:0009253">
    <property type="term" value="P:peptidoglycan catabolic process"/>
    <property type="evidence" value="ECO:0007669"/>
    <property type="project" value="InterPro"/>
</dbReference>
<name>A0A212JI40_9DELT</name>
<dbReference type="Gene3D" id="1.10.530.40">
    <property type="match status" value="1"/>
</dbReference>
<evidence type="ECO:0000256" key="3">
    <source>
        <dbReference type="RuleBase" id="RU003788"/>
    </source>
</evidence>
<dbReference type="InterPro" id="IPR002196">
    <property type="entry name" value="Glyco_hydro_24"/>
</dbReference>
<protein>
    <recommendedName>
        <fullName evidence="3">Lysozyme</fullName>
        <ecNumber evidence="3">3.2.1.17</ecNumber>
    </recommendedName>
</protein>
<dbReference type="Pfam" id="PF00959">
    <property type="entry name" value="Phage_lysozyme"/>
    <property type="match status" value="1"/>
</dbReference>
<dbReference type="GO" id="GO:0042742">
    <property type="term" value="P:defense response to bacterium"/>
    <property type="evidence" value="ECO:0007669"/>
    <property type="project" value="UniProtKB-KW"/>
</dbReference>
<evidence type="ECO:0000256" key="2">
    <source>
        <dbReference type="ARBA" id="ARBA00022638"/>
    </source>
</evidence>
<dbReference type="EC" id="3.2.1.17" evidence="3"/>
<organism evidence="4">
    <name type="scientific">uncultured delta proteobacterium</name>
    <dbReference type="NCBI Taxonomy" id="34034"/>
    <lineage>
        <taxon>Bacteria</taxon>
        <taxon>Deltaproteobacteria</taxon>
        <taxon>environmental samples</taxon>
    </lineage>
</organism>
<comment type="similarity">
    <text evidence="3">Belongs to the glycosyl hydrolase 24 family.</text>
</comment>
<dbReference type="InterPro" id="IPR052619">
    <property type="entry name" value="Phage_lysozyme-like"/>
</dbReference>
<keyword evidence="2 3" id="KW-0081">Bacteriolytic enzyme</keyword>
<proteinExistence type="inferred from homology"/>
<reference evidence="4" key="1">
    <citation type="submission" date="2016-04" db="EMBL/GenBank/DDBJ databases">
        <authorList>
            <person name="Evans L.H."/>
            <person name="Alamgir A."/>
            <person name="Owens N."/>
            <person name="Weber N.D."/>
            <person name="Virtaneva K."/>
            <person name="Barbian K."/>
            <person name="Babar A."/>
            <person name="Rosenke K."/>
        </authorList>
    </citation>
    <scope>NUCLEOTIDE SEQUENCE</scope>
    <source>
        <strain evidence="4">86</strain>
    </source>
</reference>
<keyword evidence="3" id="KW-0378">Hydrolase</keyword>
<gene>
    <name evidence="4" type="ORF">KL86DPRO_11519</name>
</gene>
<dbReference type="PANTHER" id="PTHR37406">
    <property type="entry name" value="T4-TYPE LYSOZYME 1-RELATED"/>
    <property type="match status" value="1"/>
</dbReference>
<evidence type="ECO:0000313" key="4">
    <source>
        <dbReference type="EMBL" id="SBV99123.1"/>
    </source>
</evidence>
<sequence>MAESGSTNAERLLEQLRRDEGAVRDRDGRHAAYRCPAGKLTIGYGHNLEANPLPGMGEGATMVEHEAAKLLERDAELVTGQVLRALPWSITLDFPRFAVLVNMAFNMGIAGLCSFTGTLADVKRGDYAGAARRMRASKWAFQVKERARRLIRQMETGQWQ</sequence>